<keyword evidence="3" id="KW-1185">Reference proteome</keyword>
<dbReference type="InterPro" id="IPR036249">
    <property type="entry name" value="Thioredoxin-like_sf"/>
</dbReference>
<accession>A0AAD7CB90</accession>
<dbReference type="SUPFAM" id="SSF47616">
    <property type="entry name" value="GST C-terminal domain-like"/>
    <property type="match status" value="1"/>
</dbReference>
<evidence type="ECO:0000259" key="1">
    <source>
        <dbReference type="PROSITE" id="PS50404"/>
    </source>
</evidence>
<proteinExistence type="predicted"/>
<dbReference type="InterPro" id="IPR050983">
    <property type="entry name" value="GST_Omega/HSP26"/>
</dbReference>
<dbReference type="PANTHER" id="PTHR43968">
    <property type="match status" value="1"/>
</dbReference>
<dbReference type="Pfam" id="PF13409">
    <property type="entry name" value="GST_N_2"/>
    <property type="match status" value="1"/>
</dbReference>
<dbReference type="Pfam" id="PF22041">
    <property type="entry name" value="GST_C_7"/>
    <property type="match status" value="1"/>
</dbReference>
<dbReference type="GO" id="GO:0005737">
    <property type="term" value="C:cytoplasm"/>
    <property type="evidence" value="ECO:0007669"/>
    <property type="project" value="TreeGrafter"/>
</dbReference>
<dbReference type="AlphaFoldDB" id="A0AAD7CB90"/>
<dbReference type="EMBL" id="JARKIF010000003">
    <property type="protein sequence ID" value="KAJ7644273.1"/>
    <property type="molecule type" value="Genomic_DNA"/>
</dbReference>
<comment type="caution">
    <text evidence="2">The sequence shown here is derived from an EMBL/GenBank/DDBJ whole genome shotgun (WGS) entry which is preliminary data.</text>
</comment>
<dbReference type="PANTHER" id="PTHR43968:SF6">
    <property type="entry name" value="GLUTATHIONE S-TRANSFERASE OMEGA"/>
    <property type="match status" value="1"/>
</dbReference>
<evidence type="ECO:0000313" key="3">
    <source>
        <dbReference type="Proteomes" id="UP001221142"/>
    </source>
</evidence>
<dbReference type="PROSITE" id="PS50404">
    <property type="entry name" value="GST_NTER"/>
    <property type="match status" value="1"/>
</dbReference>
<dbReference type="SUPFAM" id="SSF52833">
    <property type="entry name" value="Thioredoxin-like"/>
    <property type="match status" value="1"/>
</dbReference>
<dbReference type="Gene3D" id="3.40.30.10">
    <property type="entry name" value="Glutaredoxin"/>
    <property type="match status" value="1"/>
</dbReference>
<name>A0AAD7CB90_9AGAR</name>
<reference evidence="2" key="1">
    <citation type="submission" date="2023-03" db="EMBL/GenBank/DDBJ databases">
        <title>Massive genome expansion in bonnet fungi (Mycena s.s.) driven by repeated elements and novel gene families across ecological guilds.</title>
        <authorList>
            <consortium name="Lawrence Berkeley National Laboratory"/>
            <person name="Harder C.B."/>
            <person name="Miyauchi S."/>
            <person name="Viragh M."/>
            <person name="Kuo A."/>
            <person name="Thoen E."/>
            <person name="Andreopoulos B."/>
            <person name="Lu D."/>
            <person name="Skrede I."/>
            <person name="Drula E."/>
            <person name="Henrissat B."/>
            <person name="Morin E."/>
            <person name="Kohler A."/>
            <person name="Barry K."/>
            <person name="LaButti K."/>
            <person name="Morin E."/>
            <person name="Salamov A."/>
            <person name="Lipzen A."/>
            <person name="Mereny Z."/>
            <person name="Hegedus B."/>
            <person name="Baldrian P."/>
            <person name="Stursova M."/>
            <person name="Weitz H."/>
            <person name="Taylor A."/>
            <person name="Grigoriev I.V."/>
            <person name="Nagy L.G."/>
            <person name="Martin F."/>
            <person name="Kauserud H."/>
        </authorList>
    </citation>
    <scope>NUCLEOTIDE SEQUENCE</scope>
    <source>
        <strain evidence="2">9284</strain>
    </source>
</reference>
<feature type="domain" description="GST N-terminal" evidence="1">
    <location>
        <begin position="11"/>
        <end position="102"/>
    </location>
</feature>
<dbReference type="InterPro" id="IPR004045">
    <property type="entry name" value="Glutathione_S-Trfase_N"/>
</dbReference>
<evidence type="ECO:0000313" key="2">
    <source>
        <dbReference type="EMBL" id="KAJ7644273.1"/>
    </source>
</evidence>
<protein>
    <recommendedName>
        <fullName evidence="1">GST N-terminal domain-containing protein</fullName>
    </recommendedName>
</protein>
<organism evidence="2 3">
    <name type="scientific">Roridomyces roridus</name>
    <dbReference type="NCBI Taxonomy" id="1738132"/>
    <lineage>
        <taxon>Eukaryota</taxon>
        <taxon>Fungi</taxon>
        <taxon>Dikarya</taxon>
        <taxon>Basidiomycota</taxon>
        <taxon>Agaricomycotina</taxon>
        <taxon>Agaricomycetes</taxon>
        <taxon>Agaricomycetidae</taxon>
        <taxon>Agaricales</taxon>
        <taxon>Marasmiineae</taxon>
        <taxon>Mycenaceae</taxon>
        <taxon>Roridomyces</taxon>
    </lineage>
</organism>
<sequence>MATEPIVFYDIPSRAPGSAMSGNTWITRYSLNFKGLAFKTMWVEIPDIGDLCKKIGAAPSAINEDGSPYYTLPVIQDPNTGAVIADSLKIASYLDETYPDTPRLLPPGTRALQKGFRAGVEASAVPGSLAFMLPAMVQILRPRSAEYFVRTREASLGHKLSELSPTSETREAAWRKFESGFGKVSSWMDDDGVFFMGDTASLADFAVAGIMQWFRSVLGRESAEWKDIERWHGGRWAKLVSALQKYEGPVEKGPQD</sequence>
<dbReference type="Proteomes" id="UP001221142">
    <property type="component" value="Unassembled WGS sequence"/>
</dbReference>
<gene>
    <name evidence="2" type="ORF">FB45DRAFT_292487</name>
</gene>
<dbReference type="InterPro" id="IPR036282">
    <property type="entry name" value="Glutathione-S-Trfase_C_sf"/>
</dbReference>
<dbReference type="InterPro" id="IPR054416">
    <property type="entry name" value="GST_UstS-like_C"/>
</dbReference>
<dbReference type="Gene3D" id="1.20.1050.10">
    <property type="match status" value="1"/>
</dbReference>